<protein>
    <submittedName>
        <fullName evidence="1">Uncharacterized protein</fullName>
    </submittedName>
</protein>
<gene>
    <name evidence="1" type="ORF">A3C24_02635</name>
</gene>
<sequence length="123" mass="12632">MVRDAVDHELDAGDASEADLRMLTGVAGHGFAAAVDAVDLRLALVARLGFAISVLLELVDDRQHPAVEAVCRGLALVAHLHFAEETVLHALEAGEIPAVAGCGLGRVGIGSAAPRAGGQHDEQ</sequence>
<name>A0A1F7GWZ8_9BACT</name>
<organism evidence="1 2">
    <name type="scientific">Candidatus Roizmanbacteria bacterium RIFCSPHIGHO2_02_FULL_37_24</name>
    <dbReference type="NCBI Taxonomy" id="1802037"/>
    <lineage>
        <taxon>Bacteria</taxon>
        <taxon>Candidatus Roizmaniibacteriota</taxon>
    </lineage>
</organism>
<evidence type="ECO:0000313" key="1">
    <source>
        <dbReference type="EMBL" id="OGK23012.1"/>
    </source>
</evidence>
<dbReference type="EMBL" id="MFZM01000029">
    <property type="protein sequence ID" value="OGK23012.1"/>
    <property type="molecule type" value="Genomic_DNA"/>
</dbReference>
<dbReference type="AlphaFoldDB" id="A0A1F7GWZ8"/>
<proteinExistence type="predicted"/>
<evidence type="ECO:0000313" key="2">
    <source>
        <dbReference type="Proteomes" id="UP000177159"/>
    </source>
</evidence>
<comment type="caution">
    <text evidence="1">The sequence shown here is derived from an EMBL/GenBank/DDBJ whole genome shotgun (WGS) entry which is preliminary data.</text>
</comment>
<dbReference type="Proteomes" id="UP000177159">
    <property type="component" value="Unassembled WGS sequence"/>
</dbReference>
<accession>A0A1F7GWZ8</accession>
<reference evidence="1 2" key="1">
    <citation type="journal article" date="2016" name="Nat. Commun.">
        <title>Thousands of microbial genomes shed light on interconnected biogeochemical processes in an aquifer system.</title>
        <authorList>
            <person name="Anantharaman K."/>
            <person name="Brown C.T."/>
            <person name="Hug L.A."/>
            <person name="Sharon I."/>
            <person name="Castelle C.J."/>
            <person name="Probst A.J."/>
            <person name="Thomas B.C."/>
            <person name="Singh A."/>
            <person name="Wilkins M.J."/>
            <person name="Karaoz U."/>
            <person name="Brodie E.L."/>
            <person name="Williams K.H."/>
            <person name="Hubbard S.S."/>
            <person name="Banfield J.F."/>
        </authorList>
    </citation>
    <scope>NUCLEOTIDE SEQUENCE [LARGE SCALE GENOMIC DNA]</scope>
</reference>